<sequence length="840" mass="90196">MFSLRLGDSRAIILKRRPKLYTPTTPQSNVVPVHNVHNSELKQLSVPHQPGFLSYQEDASPGVRTPGAFSHRVPVIFRRLHRFQQMDFELAAWQLTYLCLAPKRVYRNVYFHKQTKNTWARDDPAILVLIAACLCVSAVAWSVVYSLGVLEAIWLALLMVGRDYLLTGIAVATILWFTSNRLLLSPPSHSTPADSRVEWAYAFDVHTNAFFPLYLTLYLAQLFLLPIILRDRWQVATVSPSLSSAPPAGSSPAGPHHRSSQQSPPQASDSAAPTAPGRFDSSCAVHHKFTDLIPFGFSLQSLFALGTMAVPALPHAARQESSTTGEPLPSTTSTPQFFFGSVTEMATCRPATVFWAYAGPSVPFQLIITNNDVPQTASIPPLPSSTLTPTTRPPLSDGVAPRAIPTFANLDGLVVQTISTSFAPYDDTLIWGAVTVPQGWYKLASYIAEGTYSSESRPFFVRNSTDVSCLVAASPPASSSSPTSPSTVSSASASATQTPAPVSASSSRGISAGAIAGIAVGAAILLAGIAAFFFIRSFKSPSRRGQSNNWGGLASSDSQGGSKAQRSRNRPRSYLSGGASAFSNERSTRAQRHDSRTDSINPINASRTKLSSPIPAASRRVSEDDISSSVHSPFDEKYAEVGGMADMLPPLPLNRDTSVSTTTTRTTRRSSTSSVTQPRGRRVSVDRTYQNSPTTGELIPMTPSPSSPSSPASASHTSPYSHARDQSLSASTPSILPPGSLSPGNSGQPRRTPRKPVPSYNPNDISLSPFLPSPEPPRSASAATYHPSSSTDMLGDGDNNSIHHRAPEFPDFPELSHKASFGDGRPVHYLIPDMPPPQRD</sequence>
<evidence type="ECO:0000313" key="2">
    <source>
        <dbReference type="Proteomes" id="UP000824881"/>
    </source>
</evidence>
<dbReference type="EMBL" id="WQMT02000010">
    <property type="protein sequence ID" value="KAG9218020.1"/>
    <property type="molecule type" value="Genomic_DNA"/>
</dbReference>
<gene>
    <name evidence="1" type="ORF">CCMSSC00406_0008797</name>
</gene>
<name>A0ACB7IJA7_PLECO</name>
<reference evidence="1 2" key="1">
    <citation type="journal article" date="2021" name="Appl. Environ. Microbiol.">
        <title>Genetic linkage and physical mapping for an oyster mushroom Pleurotus cornucopiae and QTL analysis for the trait cap color.</title>
        <authorList>
            <person name="Zhang Y."/>
            <person name="Gao W."/>
            <person name="Sonnenberg A."/>
            <person name="Chen Q."/>
            <person name="Zhang J."/>
            <person name="Huang C."/>
        </authorList>
    </citation>
    <scope>NUCLEOTIDE SEQUENCE [LARGE SCALE GENOMIC DNA]</scope>
    <source>
        <strain evidence="1">CCMSSC00406</strain>
    </source>
</reference>
<proteinExistence type="predicted"/>
<dbReference type="Proteomes" id="UP000824881">
    <property type="component" value="Unassembled WGS sequence"/>
</dbReference>
<keyword evidence="2" id="KW-1185">Reference proteome</keyword>
<organism evidence="1 2">
    <name type="scientific">Pleurotus cornucopiae</name>
    <name type="common">Cornucopia mushroom</name>
    <dbReference type="NCBI Taxonomy" id="5321"/>
    <lineage>
        <taxon>Eukaryota</taxon>
        <taxon>Fungi</taxon>
        <taxon>Dikarya</taxon>
        <taxon>Basidiomycota</taxon>
        <taxon>Agaricomycotina</taxon>
        <taxon>Agaricomycetes</taxon>
        <taxon>Agaricomycetidae</taxon>
        <taxon>Agaricales</taxon>
        <taxon>Pleurotineae</taxon>
        <taxon>Pleurotaceae</taxon>
        <taxon>Pleurotus</taxon>
    </lineage>
</organism>
<evidence type="ECO:0000313" key="1">
    <source>
        <dbReference type="EMBL" id="KAG9218020.1"/>
    </source>
</evidence>
<protein>
    <submittedName>
        <fullName evidence="1">Uncharacterized protein</fullName>
    </submittedName>
</protein>
<comment type="caution">
    <text evidence="1">The sequence shown here is derived from an EMBL/GenBank/DDBJ whole genome shotgun (WGS) entry which is preliminary data.</text>
</comment>
<accession>A0ACB7IJA7</accession>